<proteinExistence type="predicted"/>
<dbReference type="HOGENOM" id="CLU_1947376_0_0_0"/>
<name>L0DEI0_SINAD</name>
<keyword evidence="1" id="KW-1133">Transmembrane helix</keyword>
<dbReference type="Proteomes" id="UP000010798">
    <property type="component" value="Chromosome"/>
</dbReference>
<dbReference type="RefSeq" id="WP_015246923.1">
    <property type="nucleotide sequence ID" value="NZ_JH621478.1"/>
</dbReference>
<feature type="transmembrane region" description="Helical" evidence="1">
    <location>
        <begin position="36"/>
        <end position="54"/>
    </location>
</feature>
<keyword evidence="1" id="KW-0812">Transmembrane</keyword>
<reference evidence="2 3" key="1">
    <citation type="submission" date="2012-02" db="EMBL/GenBank/DDBJ databases">
        <title>Complete sequence of chromosome of Singulisphaera acidiphila DSM 18658.</title>
        <authorList>
            <consortium name="US DOE Joint Genome Institute (JGI-PGF)"/>
            <person name="Lucas S."/>
            <person name="Copeland A."/>
            <person name="Lapidus A."/>
            <person name="Glavina del Rio T."/>
            <person name="Dalin E."/>
            <person name="Tice H."/>
            <person name="Bruce D."/>
            <person name="Goodwin L."/>
            <person name="Pitluck S."/>
            <person name="Peters L."/>
            <person name="Ovchinnikova G."/>
            <person name="Chertkov O."/>
            <person name="Kyrpides N."/>
            <person name="Mavromatis K."/>
            <person name="Ivanova N."/>
            <person name="Brettin T."/>
            <person name="Detter J.C."/>
            <person name="Han C."/>
            <person name="Larimer F."/>
            <person name="Land M."/>
            <person name="Hauser L."/>
            <person name="Markowitz V."/>
            <person name="Cheng J.-F."/>
            <person name="Hugenholtz P."/>
            <person name="Woyke T."/>
            <person name="Wu D."/>
            <person name="Tindall B."/>
            <person name="Pomrenke H."/>
            <person name="Brambilla E."/>
            <person name="Klenk H.-P."/>
            <person name="Eisen J.A."/>
        </authorList>
    </citation>
    <scope>NUCLEOTIDE SEQUENCE [LARGE SCALE GENOMIC DNA]</scope>
    <source>
        <strain evidence="3">ATCC BAA-1392 / DSM 18658 / VKM B-2454 / MOB10</strain>
    </source>
</reference>
<protein>
    <submittedName>
        <fullName evidence="2">Uncharacterized protein</fullName>
    </submittedName>
</protein>
<evidence type="ECO:0000313" key="3">
    <source>
        <dbReference type="Proteomes" id="UP000010798"/>
    </source>
</evidence>
<dbReference type="KEGG" id="saci:Sinac_3523"/>
<organism evidence="2 3">
    <name type="scientific">Singulisphaera acidiphila (strain ATCC BAA-1392 / DSM 18658 / VKM B-2454 / MOB10)</name>
    <dbReference type="NCBI Taxonomy" id="886293"/>
    <lineage>
        <taxon>Bacteria</taxon>
        <taxon>Pseudomonadati</taxon>
        <taxon>Planctomycetota</taxon>
        <taxon>Planctomycetia</taxon>
        <taxon>Isosphaerales</taxon>
        <taxon>Isosphaeraceae</taxon>
        <taxon>Singulisphaera</taxon>
    </lineage>
</organism>
<gene>
    <name evidence="2" type="ordered locus">Sinac_3523</name>
</gene>
<feature type="transmembrane region" description="Helical" evidence="1">
    <location>
        <begin position="66"/>
        <end position="86"/>
    </location>
</feature>
<sequence length="129" mass="14725">MIELAHRRIRTHMLILLFLVSILWGLHSALTWQSEGVRLALTLLTAFVVTHCCIADSRVVGKPILLSFQWLMFLFWGISAPMYLVWTRRLRGAALAIGYLLLLGILFYMTFFATAALVHGSAFFNQIRN</sequence>
<accession>L0DEI0</accession>
<dbReference type="EMBL" id="CP003364">
    <property type="protein sequence ID" value="AGA27779.1"/>
    <property type="molecule type" value="Genomic_DNA"/>
</dbReference>
<dbReference type="OrthoDB" id="9950212at2"/>
<keyword evidence="3" id="KW-1185">Reference proteome</keyword>
<feature type="transmembrane region" description="Helical" evidence="1">
    <location>
        <begin position="12"/>
        <end position="30"/>
    </location>
</feature>
<dbReference type="STRING" id="886293.Sinac_3523"/>
<evidence type="ECO:0000313" key="2">
    <source>
        <dbReference type="EMBL" id="AGA27779.1"/>
    </source>
</evidence>
<dbReference type="AlphaFoldDB" id="L0DEI0"/>
<evidence type="ECO:0000256" key="1">
    <source>
        <dbReference type="SAM" id="Phobius"/>
    </source>
</evidence>
<feature type="transmembrane region" description="Helical" evidence="1">
    <location>
        <begin position="92"/>
        <end position="118"/>
    </location>
</feature>
<keyword evidence="1" id="KW-0472">Membrane</keyword>